<proteinExistence type="predicted"/>
<reference evidence="2 3" key="1">
    <citation type="journal article" date="2020" name="Biotechnol. Biofuels">
        <title>New insights from the biogas microbiome by comprehensive genome-resolved metagenomics of nearly 1600 species originating from multiple anaerobic digesters.</title>
        <authorList>
            <person name="Campanaro S."/>
            <person name="Treu L."/>
            <person name="Rodriguez-R L.M."/>
            <person name="Kovalovszki A."/>
            <person name="Ziels R.M."/>
            <person name="Maus I."/>
            <person name="Zhu X."/>
            <person name="Kougias P.G."/>
            <person name="Basile A."/>
            <person name="Luo G."/>
            <person name="Schluter A."/>
            <person name="Konstantinidis K.T."/>
            <person name="Angelidaki I."/>
        </authorList>
    </citation>
    <scope>NUCLEOTIDE SEQUENCE [LARGE SCALE GENOMIC DNA]</scope>
    <source>
        <strain evidence="2">AS06rmzACSIP_256</strain>
    </source>
</reference>
<accession>A0A7X7LXS9</accession>
<dbReference type="InterPro" id="IPR011051">
    <property type="entry name" value="RmlC_Cupin_sf"/>
</dbReference>
<dbReference type="CDD" id="cd06989">
    <property type="entry name" value="cupin_DRT102"/>
    <property type="match status" value="1"/>
</dbReference>
<dbReference type="InterPro" id="IPR014710">
    <property type="entry name" value="RmlC-like_jellyroll"/>
</dbReference>
<comment type="caution">
    <text evidence="2">The sequence shown here is derived from an EMBL/GenBank/DDBJ whole genome shotgun (WGS) entry which is preliminary data.</text>
</comment>
<name>A0A7X7LXS9_9RHOO</name>
<feature type="domain" description="Cupin type-2" evidence="1">
    <location>
        <begin position="63"/>
        <end position="122"/>
    </location>
</feature>
<evidence type="ECO:0000313" key="3">
    <source>
        <dbReference type="Proteomes" id="UP000536534"/>
    </source>
</evidence>
<protein>
    <submittedName>
        <fullName evidence="2">Cupin domain-containing protein</fullName>
    </submittedName>
</protein>
<dbReference type="Gene3D" id="2.60.120.10">
    <property type="entry name" value="Jelly Rolls"/>
    <property type="match status" value="1"/>
</dbReference>
<organism evidence="2 3">
    <name type="scientific">Thauera phenolivorans</name>
    <dbReference type="NCBI Taxonomy" id="1792543"/>
    <lineage>
        <taxon>Bacteria</taxon>
        <taxon>Pseudomonadati</taxon>
        <taxon>Pseudomonadota</taxon>
        <taxon>Betaproteobacteria</taxon>
        <taxon>Rhodocyclales</taxon>
        <taxon>Zoogloeaceae</taxon>
        <taxon>Thauera</taxon>
    </lineage>
</organism>
<dbReference type="AlphaFoldDB" id="A0A7X7LXS9"/>
<dbReference type="Pfam" id="PF07883">
    <property type="entry name" value="Cupin_2"/>
    <property type="match status" value="1"/>
</dbReference>
<dbReference type="OrthoDB" id="1433532at2"/>
<dbReference type="Proteomes" id="UP000536534">
    <property type="component" value="Unassembled WGS sequence"/>
</dbReference>
<evidence type="ECO:0000259" key="1">
    <source>
        <dbReference type="Pfam" id="PF07883"/>
    </source>
</evidence>
<gene>
    <name evidence="2" type="ORF">GX576_13235</name>
</gene>
<evidence type="ECO:0000313" key="2">
    <source>
        <dbReference type="EMBL" id="NLF55335.1"/>
    </source>
</evidence>
<dbReference type="SUPFAM" id="SSF51182">
    <property type="entry name" value="RmlC-like cupins"/>
    <property type="match status" value="1"/>
</dbReference>
<dbReference type="InterPro" id="IPR013096">
    <property type="entry name" value="Cupin_2"/>
</dbReference>
<sequence>MPDDASACPDRARRRPCGVRLRPATGAAAGAARGAGLVRCAIPALQAAWTIGAEDGPGPDVLRVRLASGGPIPPHIHPDEHYVTVLSGTIHVGFGDTIDEARLVAVPAGAIYVAPAGVAHYGWARNGAAEYQEAGVGSTASRILPR</sequence>
<dbReference type="EMBL" id="JAAYYV010000366">
    <property type="protein sequence ID" value="NLF55335.1"/>
    <property type="molecule type" value="Genomic_DNA"/>
</dbReference>